<accession>A0ABT7VWE5</accession>
<dbReference type="Pfam" id="PF03781">
    <property type="entry name" value="FGE-sulfatase"/>
    <property type="match status" value="1"/>
</dbReference>
<proteinExistence type="predicted"/>
<dbReference type="InterPro" id="IPR042095">
    <property type="entry name" value="SUMF_sf"/>
</dbReference>
<organism evidence="2 3">
    <name type="scientific">Candidatus Marithioploca araucensis</name>
    <dbReference type="NCBI Taxonomy" id="70273"/>
    <lineage>
        <taxon>Bacteria</taxon>
        <taxon>Pseudomonadati</taxon>
        <taxon>Pseudomonadota</taxon>
        <taxon>Gammaproteobacteria</taxon>
        <taxon>Thiotrichales</taxon>
        <taxon>Thiotrichaceae</taxon>
        <taxon>Candidatus Marithioploca</taxon>
    </lineage>
</organism>
<dbReference type="PANTHER" id="PTHR23150:SF35">
    <property type="entry name" value="BLL6746 PROTEIN"/>
    <property type="match status" value="1"/>
</dbReference>
<feature type="non-terminal residue" evidence="2">
    <location>
        <position position="342"/>
    </location>
</feature>
<dbReference type="Gene3D" id="3.90.1580.10">
    <property type="entry name" value="paralog of FGE (formylglycine-generating enzyme)"/>
    <property type="match status" value="1"/>
</dbReference>
<dbReference type="InterPro" id="IPR051043">
    <property type="entry name" value="Sulfatase_Mod_Factor_Kinase"/>
</dbReference>
<dbReference type="PANTHER" id="PTHR23150">
    <property type="entry name" value="SULFATASE MODIFYING FACTOR 1, 2"/>
    <property type="match status" value="1"/>
</dbReference>
<evidence type="ECO:0000313" key="3">
    <source>
        <dbReference type="Proteomes" id="UP001171945"/>
    </source>
</evidence>
<reference evidence="2" key="1">
    <citation type="submission" date="2023-06" db="EMBL/GenBank/DDBJ databases">
        <title>Uncultivated large filamentous bacteria from sulfidic sediments reveal new species and different genomic features in energy metabolism and defense.</title>
        <authorList>
            <person name="Fonseca A."/>
        </authorList>
    </citation>
    <scope>NUCLEOTIDE SEQUENCE</scope>
    <source>
        <strain evidence="2">HSG4</strain>
    </source>
</reference>
<dbReference type="EMBL" id="JAUCGM010000941">
    <property type="protein sequence ID" value="MDM8563886.1"/>
    <property type="molecule type" value="Genomic_DNA"/>
</dbReference>
<protein>
    <submittedName>
        <fullName evidence="2">Formylglycine-generating enzyme family protein</fullName>
    </submittedName>
</protein>
<evidence type="ECO:0000313" key="2">
    <source>
        <dbReference type="EMBL" id="MDM8563886.1"/>
    </source>
</evidence>
<keyword evidence="3" id="KW-1185">Reference proteome</keyword>
<sequence>MFETTQEFQTRRQHLLKQFNQQVQGGDTNYQAGTASLTHYNADQQIFLLKLDWQAKWVKQLGILPQQGTLKIARDYAKKLYKTGRQKRLFVTAQLVNNRFETKGMLREQGRNWTIELLSIPIPEMVTIPAGRFQMGSNRSGDEKPVHGVSIKTFAMSRYEITFDEYDAFAEATGREKPSDQGWGRGHRPVINVSWHDAVAYTKWLTEQMGQEYRLPTEAEWEYAARAGTETDYWWGNEIGSNRANCHGSGSQWSGKSTSPVGSFKANPFGLFDTAGNVWEWCADNWHKNYKGAPTDGTVWKGGDESYRVLRGGSWGSLPVYCRSAFRSRSTSDDRVQFVGFR</sequence>
<feature type="domain" description="Sulfatase-modifying factor enzyme-like" evidence="1">
    <location>
        <begin position="122"/>
        <end position="342"/>
    </location>
</feature>
<dbReference type="InterPro" id="IPR005532">
    <property type="entry name" value="SUMF_dom"/>
</dbReference>
<dbReference type="Proteomes" id="UP001171945">
    <property type="component" value="Unassembled WGS sequence"/>
</dbReference>
<comment type="caution">
    <text evidence="2">The sequence shown here is derived from an EMBL/GenBank/DDBJ whole genome shotgun (WGS) entry which is preliminary data.</text>
</comment>
<dbReference type="SUPFAM" id="SSF56436">
    <property type="entry name" value="C-type lectin-like"/>
    <property type="match status" value="1"/>
</dbReference>
<dbReference type="InterPro" id="IPR016187">
    <property type="entry name" value="CTDL_fold"/>
</dbReference>
<name>A0ABT7VWE5_9GAMM</name>
<gene>
    <name evidence="2" type="ORF">QUF54_11085</name>
</gene>
<evidence type="ECO:0000259" key="1">
    <source>
        <dbReference type="Pfam" id="PF03781"/>
    </source>
</evidence>